<dbReference type="Proteomes" id="UP000230706">
    <property type="component" value="Unassembled WGS sequence"/>
</dbReference>
<dbReference type="CDD" id="cd02883">
    <property type="entry name" value="NUDIX_Hydrolase"/>
    <property type="match status" value="1"/>
</dbReference>
<dbReference type="InterPro" id="IPR013155">
    <property type="entry name" value="M/V/L/I-tRNA-synth_anticd-bd"/>
</dbReference>
<dbReference type="CDD" id="cd07958">
    <property type="entry name" value="Anticodon_Ia_Leu_BEm"/>
    <property type="match status" value="1"/>
</dbReference>
<evidence type="ECO:0000256" key="6">
    <source>
        <dbReference type="ARBA" id="ARBA00022840"/>
    </source>
</evidence>
<protein>
    <recommendedName>
        <fullName evidence="2">leucine--tRNA ligase</fullName>
        <ecNumber evidence="2">6.1.1.4</ecNumber>
    </recommendedName>
</protein>
<dbReference type="SUPFAM" id="SSF52374">
    <property type="entry name" value="Nucleotidylyl transferase"/>
    <property type="match status" value="1"/>
</dbReference>
<evidence type="ECO:0000256" key="9">
    <source>
        <dbReference type="ARBA" id="ARBA00047469"/>
    </source>
</evidence>
<dbReference type="EMBL" id="PFBF01000032">
    <property type="protein sequence ID" value="PIR86342.1"/>
    <property type="molecule type" value="Genomic_DNA"/>
</dbReference>
<dbReference type="InterPro" id="IPR020084">
    <property type="entry name" value="NUDIX_hydrolase_CS"/>
</dbReference>
<keyword evidence="8" id="KW-0030">Aminoacyl-tRNA synthetase</keyword>
<dbReference type="InterPro" id="IPR009080">
    <property type="entry name" value="tRNAsynth_Ia_anticodon-bd"/>
</dbReference>
<dbReference type="GO" id="GO:0005524">
    <property type="term" value="F:ATP binding"/>
    <property type="evidence" value="ECO:0007669"/>
    <property type="project" value="UniProtKB-KW"/>
</dbReference>
<dbReference type="InterPro" id="IPR025709">
    <property type="entry name" value="Leu_tRNA-synth_edit"/>
</dbReference>
<dbReference type="PANTHER" id="PTHR43740">
    <property type="entry name" value="LEUCYL-TRNA SYNTHETASE"/>
    <property type="match status" value="1"/>
</dbReference>
<dbReference type="PANTHER" id="PTHR43740:SF2">
    <property type="entry name" value="LEUCINE--TRNA LIGASE, MITOCHONDRIAL"/>
    <property type="match status" value="1"/>
</dbReference>
<accession>A0A2H0UIW9</accession>
<keyword evidence="7" id="KW-0648">Protein biosynthesis</keyword>
<reference evidence="12" key="1">
    <citation type="submission" date="2017-09" db="EMBL/GenBank/DDBJ databases">
        <title>Depth-based differentiation of microbial function through sediment-hosted aquifers and enrichment of novel symbionts in the deep terrestrial subsurface.</title>
        <authorList>
            <person name="Probst A.J."/>
            <person name="Ladd B."/>
            <person name="Jarett J.K."/>
            <person name="Geller-Mcgrath D.E."/>
            <person name="Sieber C.M.K."/>
            <person name="Emerson J.B."/>
            <person name="Anantharaman K."/>
            <person name="Thomas B.C."/>
            <person name="Malmstrom R."/>
            <person name="Stieglmeier M."/>
            <person name="Klingl A."/>
            <person name="Woyke T."/>
            <person name="Ryan C.M."/>
            <person name="Banfield J.F."/>
        </authorList>
    </citation>
    <scope>NUCLEOTIDE SEQUENCE [LARGE SCALE GENOMIC DNA]</scope>
</reference>
<keyword evidence="5" id="KW-0378">Hydrolase</keyword>
<evidence type="ECO:0000313" key="12">
    <source>
        <dbReference type="Proteomes" id="UP000230706"/>
    </source>
</evidence>
<dbReference type="Gene3D" id="1.10.730.10">
    <property type="entry name" value="Isoleucyl-tRNA Synthetase, Domain 1"/>
    <property type="match status" value="1"/>
</dbReference>
<dbReference type="Gene3D" id="3.10.20.590">
    <property type="match status" value="1"/>
</dbReference>
<name>A0A2H0UIW9_9BACT</name>
<dbReference type="Pfam" id="PF00133">
    <property type="entry name" value="tRNA-synt_1"/>
    <property type="match status" value="1"/>
</dbReference>
<dbReference type="PRINTS" id="PR00985">
    <property type="entry name" value="TRNASYNTHLEU"/>
</dbReference>
<dbReference type="Gene3D" id="3.90.740.10">
    <property type="entry name" value="Valyl/Leucyl/Isoleucyl-tRNA synthetase, editing domain"/>
    <property type="match status" value="1"/>
</dbReference>
<dbReference type="Gene3D" id="3.90.79.10">
    <property type="entry name" value="Nucleoside Triphosphate Pyrophosphohydrolase"/>
    <property type="match status" value="1"/>
</dbReference>
<evidence type="ECO:0000256" key="2">
    <source>
        <dbReference type="ARBA" id="ARBA00013164"/>
    </source>
</evidence>
<dbReference type="InterPro" id="IPR000086">
    <property type="entry name" value="NUDIX_hydrolase_dom"/>
</dbReference>
<dbReference type="InterPro" id="IPR014729">
    <property type="entry name" value="Rossmann-like_a/b/a_fold"/>
</dbReference>
<dbReference type="SUPFAM" id="SSF47323">
    <property type="entry name" value="Anticodon-binding domain of a subclass of class I aminoacyl-tRNA synthetases"/>
    <property type="match status" value="1"/>
</dbReference>
<dbReference type="Pfam" id="PF13603">
    <property type="entry name" value="tRNA-synt_1_2"/>
    <property type="match status" value="1"/>
</dbReference>
<dbReference type="Gene3D" id="3.40.50.620">
    <property type="entry name" value="HUPs"/>
    <property type="match status" value="2"/>
</dbReference>
<keyword evidence="3 11" id="KW-0436">Ligase</keyword>
<dbReference type="InterPro" id="IPR002302">
    <property type="entry name" value="Leu-tRNA-ligase"/>
</dbReference>
<evidence type="ECO:0000256" key="5">
    <source>
        <dbReference type="ARBA" id="ARBA00022801"/>
    </source>
</evidence>
<dbReference type="AlphaFoldDB" id="A0A2H0UIW9"/>
<dbReference type="InterPro" id="IPR002300">
    <property type="entry name" value="aa-tRNA-synth_Ia"/>
</dbReference>
<dbReference type="Pfam" id="PF08264">
    <property type="entry name" value="Anticodon_1"/>
    <property type="match status" value="1"/>
</dbReference>
<evidence type="ECO:0000259" key="10">
    <source>
        <dbReference type="PROSITE" id="PS51462"/>
    </source>
</evidence>
<evidence type="ECO:0000256" key="3">
    <source>
        <dbReference type="ARBA" id="ARBA00022598"/>
    </source>
</evidence>
<comment type="similarity">
    <text evidence="1">Belongs to the class-I aminoacyl-tRNA synthetase family.</text>
</comment>
<evidence type="ECO:0000256" key="4">
    <source>
        <dbReference type="ARBA" id="ARBA00022741"/>
    </source>
</evidence>
<evidence type="ECO:0000313" key="11">
    <source>
        <dbReference type="EMBL" id="PIR86342.1"/>
    </source>
</evidence>
<dbReference type="Pfam" id="PF00293">
    <property type="entry name" value="NUDIX"/>
    <property type="match status" value="1"/>
</dbReference>
<dbReference type="SUPFAM" id="SSF55811">
    <property type="entry name" value="Nudix"/>
    <property type="match status" value="1"/>
</dbReference>
<gene>
    <name evidence="11" type="ORF">COU13_01490</name>
</gene>
<keyword evidence="6" id="KW-0067">ATP-binding</keyword>
<evidence type="ECO:0000256" key="1">
    <source>
        <dbReference type="ARBA" id="ARBA00005594"/>
    </source>
</evidence>
<feature type="domain" description="Nudix hydrolase" evidence="10">
    <location>
        <begin position="276"/>
        <end position="412"/>
    </location>
</feature>
<dbReference type="EC" id="6.1.1.4" evidence="2"/>
<evidence type="ECO:0000256" key="8">
    <source>
        <dbReference type="ARBA" id="ARBA00023146"/>
    </source>
</evidence>
<evidence type="ECO:0000256" key="7">
    <source>
        <dbReference type="ARBA" id="ARBA00022917"/>
    </source>
</evidence>
<dbReference type="PROSITE" id="PS51462">
    <property type="entry name" value="NUDIX"/>
    <property type="match status" value="1"/>
</dbReference>
<comment type="caution">
    <text evidence="11">The sequence shown here is derived from an EMBL/GenBank/DDBJ whole genome shotgun (WGS) entry which is preliminary data.</text>
</comment>
<sequence length="838" mass="96218">MNSLGIDYDFSESVNTSHPDYYKWTQWLFARFFENDFVYRKTEMVNWCNSCKTVLANEQVENGACERCKNEVVMKEVPGWFFKITDLSDELIEGLEKLDWPEHTKKNQINWIGKSEGAEISFVLTANSSKLTTVKVFTTRPDTLFGATYIVLAPEHPLVKKWTSDVHILENADEVNAYVIATKQKTEMERTVEEKEKTGVRLKGITAINPATKEEIPIFIADYVLGSYGTGAIMAVPAHDERDFAFAKKYDLPIKQVIAPHVIDQNNPPREGKKRAPRTVVQAVVKHWEKNEVVQIQWKQGLGWKTFVIGGAEENETPEEAIRREVEEETGYTNIKSVKRLSYEMRSEWFAEHKDENRYAHMNMFLVELGGPEKNEISKEEKEKHDVVWVPMESIPADFRPVSELDYIWGALCENCAYTEAYTGSGILINSYNFNEMVSEEAKQKITEFVGGTMTSTYRLRDWSISRQRYWGAPIPVVYDPEGNPHTVPDEHLPWLLPEDVDFIPTGESPLAKSKELHERTEKIFGKGWKPEVDTLDTFVCSSWYYLRYPDPHNEKEFCGEKRLKHWLPVDLYVGGSEHTYLHLLYARFFTKSLNKLGYIHFDEPFLKLRHQGFVLDANGVKMSKSKGNIVTPDDMVSRFGADAVRLYMMFAAPLSDDVLWDENGIVGTYRFLEKAIVLQKYIGEDTERTEKEIHKLIKKVGEDIEVQKFNTAISAMMIFVNVVSGEKVISKKTFGNFVRVLAPFAPHIAEELWEGLGNDSSVHTTPWPKYDESKIVEDTVTIAVQVNGKVRAEMSVSSDASQENIESEAKEKIEKWLNGEVERVIFVQNRLINFVTL</sequence>
<dbReference type="SUPFAM" id="SSF50677">
    <property type="entry name" value="ValRS/IleRS/LeuRS editing domain"/>
    <property type="match status" value="1"/>
</dbReference>
<dbReference type="GO" id="GO:0005829">
    <property type="term" value="C:cytosol"/>
    <property type="evidence" value="ECO:0007669"/>
    <property type="project" value="TreeGrafter"/>
</dbReference>
<dbReference type="FunFam" id="1.10.730.10:FF:000002">
    <property type="entry name" value="Leucine--tRNA ligase"/>
    <property type="match status" value="1"/>
</dbReference>
<proteinExistence type="inferred from homology"/>
<comment type="catalytic activity">
    <reaction evidence="9">
        <text>tRNA(Leu) + L-leucine + ATP = L-leucyl-tRNA(Leu) + AMP + diphosphate</text>
        <dbReference type="Rhea" id="RHEA:11688"/>
        <dbReference type="Rhea" id="RHEA-COMP:9613"/>
        <dbReference type="Rhea" id="RHEA-COMP:9622"/>
        <dbReference type="ChEBI" id="CHEBI:30616"/>
        <dbReference type="ChEBI" id="CHEBI:33019"/>
        <dbReference type="ChEBI" id="CHEBI:57427"/>
        <dbReference type="ChEBI" id="CHEBI:78442"/>
        <dbReference type="ChEBI" id="CHEBI:78494"/>
        <dbReference type="ChEBI" id="CHEBI:456215"/>
        <dbReference type="EC" id="6.1.1.4"/>
    </reaction>
</comment>
<keyword evidence="4" id="KW-0547">Nucleotide-binding</keyword>
<dbReference type="InterPro" id="IPR015797">
    <property type="entry name" value="NUDIX_hydrolase-like_dom_sf"/>
</dbReference>
<dbReference type="PROSITE" id="PS00893">
    <property type="entry name" value="NUDIX_BOX"/>
    <property type="match status" value="1"/>
</dbReference>
<dbReference type="GO" id="GO:0002161">
    <property type="term" value="F:aminoacyl-tRNA deacylase activity"/>
    <property type="evidence" value="ECO:0007669"/>
    <property type="project" value="InterPro"/>
</dbReference>
<dbReference type="GO" id="GO:0006429">
    <property type="term" value="P:leucyl-tRNA aminoacylation"/>
    <property type="evidence" value="ECO:0007669"/>
    <property type="project" value="InterPro"/>
</dbReference>
<organism evidence="11 12">
    <name type="scientific">Candidatus Kaiserbacteria bacterium CG10_big_fil_rev_8_21_14_0_10_43_70</name>
    <dbReference type="NCBI Taxonomy" id="1974605"/>
    <lineage>
        <taxon>Bacteria</taxon>
        <taxon>Candidatus Kaiseribacteriota</taxon>
    </lineage>
</organism>
<dbReference type="GO" id="GO:0004823">
    <property type="term" value="F:leucine-tRNA ligase activity"/>
    <property type="evidence" value="ECO:0007669"/>
    <property type="project" value="UniProtKB-EC"/>
</dbReference>
<dbReference type="InterPro" id="IPR009008">
    <property type="entry name" value="Val/Leu/Ile-tRNA-synth_edit"/>
</dbReference>